<dbReference type="RefSeq" id="WP_184933529.1">
    <property type="nucleotide sequence ID" value="NZ_JACHJV010000001.1"/>
</dbReference>
<keyword evidence="2" id="KW-1185">Reference proteome</keyword>
<proteinExistence type="predicted"/>
<name>A0A7W7VSY9_KITKI</name>
<dbReference type="EMBL" id="JACHJV010000001">
    <property type="protein sequence ID" value="MBB4921149.1"/>
    <property type="molecule type" value="Genomic_DNA"/>
</dbReference>
<accession>A0A7W7VSY9</accession>
<evidence type="ECO:0000313" key="1">
    <source>
        <dbReference type="EMBL" id="MBB4921149.1"/>
    </source>
</evidence>
<dbReference type="Proteomes" id="UP000540506">
    <property type="component" value="Unassembled WGS sequence"/>
</dbReference>
<dbReference type="AlphaFoldDB" id="A0A7W7VSY9"/>
<organism evidence="1 2">
    <name type="scientific">Kitasatospora kifunensis</name>
    <name type="common">Streptomyces kifunensis</name>
    <dbReference type="NCBI Taxonomy" id="58351"/>
    <lineage>
        <taxon>Bacteria</taxon>
        <taxon>Bacillati</taxon>
        <taxon>Actinomycetota</taxon>
        <taxon>Actinomycetes</taxon>
        <taxon>Kitasatosporales</taxon>
        <taxon>Streptomycetaceae</taxon>
        <taxon>Kitasatospora</taxon>
    </lineage>
</organism>
<evidence type="ECO:0000313" key="2">
    <source>
        <dbReference type="Proteomes" id="UP000540506"/>
    </source>
</evidence>
<comment type="caution">
    <text evidence="1">The sequence shown here is derived from an EMBL/GenBank/DDBJ whole genome shotgun (WGS) entry which is preliminary data.</text>
</comment>
<sequence>MIHQLANPPTCFDSLTARELSALGVAALGDAAQPHFGALAKLVEEVRFAGRTPTAAIAEQAWQYSDAVRRLTARAIPRWRRLLARLRPVLLLPSRH</sequence>
<reference evidence="1 2" key="1">
    <citation type="submission" date="2020-08" db="EMBL/GenBank/DDBJ databases">
        <title>Sequencing the genomes of 1000 actinobacteria strains.</title>
        <authorList>
            <person name="Klenk H.-P."/>
        </authorList>
    </citation>
    <scope>NUCLEOTIDE SEQUENCE [LARGE SCALE GENOMIC DNA]</scope>
    <source>
        <strain evidence="1 2">DSM 41654</strain>
    </source>
</reference>
<protein>
    <submittedName>
        <fullName evidence="1">Uncharacterized protein</fullName>
    </submittedName>
</protein>
<gene>
    <name evidence="1" type="ORF">FHR34_000142</name>
</gene>